<feature type="chain" id="PRO_5045323497" evidence="2">
    <location>
        <begin position="23"/>
        <end position="324"/>
    </location>
</feature>
<dbReference type="CDD" id="cd07012">
    <property type="entry name" value="PBP2_Bug_TTT"/>
    <property type="match status" value="1"/>
</dbReference>
<organism evidence="3 4">
    <name type="scientific">Roseomonas haemaphysalidis</name>
    <dbReference type="NCBI Taxonomy" id="2768162"/>
    <lineage>
        <taxon>Bacteria</taxon>
        <taxon>Pseudomonadati</taxon>
        <taxon>Pseudomonadota</taxon>
        <taxon>Alphaproteobacteria</taxon>
        <taxon>Acetobacterales</taxon>
        <taxon>Roseomonadaceae</taxon>
        <taxon>Roseomonas</taxon>
    </lineage>
</organism>
<proteinExistence type="inferred from homology"/>
<evidence type="ECO:0000256" key="2">
    <source>
        <dbReference type="SAM" id="SignalP"/>
    </source>
</evidence>
<sequence>MIHRRALLGGGMGLALAAPALAQGSAAYPDRPIKITVGFAPGGSTDTVTRMMAPKLGALLGQPVVVDNRPGGSGNVATSTTVRAAADGYNLLMGTISALAINPSMFTDLGFDPATDLAPIGMAVDIQSVLVVPADRPWRSVAELVAAAKAKPDTLSYSSSGIGGAGHLSGALLDHLAGIRTVHVAYRGGGPAMTDLISGKIDYSFATAPNALPMIEAGRLRALAVPTEQRLPELPDVPTVAETLPGFAVANWYALVGPKGLPAPIVQKLNAALRETLRDPEVKALLVAHGATPTPSTPEELGRFIRSETAKWRPIVQATGAKPE</sequence>
<dbReference type="Pfam" id="PF03401">
    <property type="entry name" value="TctC"/>
    <property type="match status" value="1"/>
</dbReference>
<dbReference type="PIRSF" id="PIRSF017082">
    <property type="entry name" value="YflP"/>
    <property type="match status" value="1"/>
</dbReference>
<dbReference type="InterPro" id="IPR042100">
    <property type="entry name" value="Bug_dom1"/>
</dbReference>
<reference evidence="3 4" key="1">
    <citation type="submission" date="2020-09" db="EMBL/GenBank/DDBJ databases">
        <title>Roseomonas.</title>
        <authorList>
            <person name="Zhu W."/>
        </authorList>
    </citation>
    <scope>NUCLEOTIDE SEQUENCE [LARGE SCALE GENOMIC DNA]</scope>
    <source>
        <strain evidence="3 4">573</strain>
    </source>
</reference>
<feature type="signal peptide" evidence="2">
    <location>
        <begin position="1"/>
        <end position="22"/>
    </location>
</feature>
<evidence type="ECO:0000313" key="3">
    <source>
        <dbReference type="EMBL" id="MBO1078008.1"/>
    </source>
</evidence>
<name>A0ABS3KKK2_9PROT</name>
<dbReference type="EMBL" id="JACTNG010000001">
    <property type="protein sequence ID" value="MBO1078008.1"/>
    <property type="molecule type" value="Genomic_DNA"/>
</dbReference>
<gene>
    <name evidence="3" type="ORF">IAI61_03125</name>
</gene>
<keyword evidence="2" id="KW-0732">Signal</keyword>
<dbReference type="RefSeq" id="WP_207415395.1">
    <property type="nucleotide sequence ID" value="NZ_CP061179.1"/>
</dbReference>
<comment type="similarity">
    <text evidence="1">Belongs to the UPF0065 (bug) family.</text>
</comment>
<evidence type="ECO:0000256" key="1">
    <source>
        <dbReference type="ARBA" id="ARBA00006987"/>
    </source>
</evidence>
<comment type="caution">
    <text evidence="3">The sequence shown here is derived from an EMBL/GenBank/DDBJ whole genome shotgun (WGS) entry which is preliminary data.</text>
</comment>
<keyword evidence="4" id="KW-1185">Reference proteome</keyword>
<dbReference type="PANTHER" id="PTHR42928:SF5">
    <property type="entry name" value="BLR1237 PROTEIN"/>
    <property type="match status" value="1"/>
</dbReference>
<evidence type="ECO:0000313" key="4">
    <source>
        <dbReference type="Proteomes" id="UP001518989"/>
    </source>
</evidence>
<dbReference type="Proteomes" id="UP001518989">
    <property type="component" value="Unassembled WGS sequence"/>
</dbReference>
<accession>A0ABS3KKK2</accession>
<dbReference type="Gene3D" id="3.40.190.150">
    <property type="entry name" value="Bordetella uptake gene, domain 1"/>
    <property type="match status" value="1"/>
</dbReference>
<protein>
    <submittedName>
        <fullName evidence="3">Tripartite tricarboxylate transporter substrate binding protein</fullName>
    </submittedName>
</protein>
<dbReference type="SUPFAM" id="SSF53850">
    <property type="entry name" value="Periplasmic binding protein-like II"/>
    <property type="match status" value="1"/>
</dbReference>
<dbReference type="InterPro" id="IPR005064">
    <property type="entry name" value="BUG"/>
</dbReference>
<dbReference type="PANTHER" id="PTHR42928">
    <property type="entry name" value="TRICARBOXYLATE-BINDING PROTEIN"/>
    <property type="match status" value="1"/>
</dbReference>
<dbReference type="Gene3D" id="3.40.190.10">
    <property type="entry name" value="Periplasmic binding protein-like II"/>
    <property type="match status" value="1"/>
</dbReference>